<protein>
    <submittedName>
        <fullName evidence="1">A disintegrin and metalloproteinase with thrombospondin motifs 13</fullName>
    </submittedName>
</protein>
<evidence type="ECO:0000313" key="1">
    <source>
        <dbReference type="EMBL" id="GLD52684.1"/>
    </source>
</evidence>
<dbReference type="EMBL" id="BRZM01000014">
    <property type="protein sequence ID" value="GLD52684.1"/>
    <property type="molecule type" value="Genomic_DNA"/>
</dbReference>
<name>A0AAD3MFS9_LATJO</name>
<keyword evidence="2" id="KW-1185">Reference proteome</keyword>
<organism evidence="1 2">
    <name type="scientific">Lates japonicus</name>
    <name type="common">Japanese lates</name>
    <dbReference type="NCBI Taxonomy" id="270547"/>
    <lineage>
        <taxon>Eukaryota</taxon>
        <taxon>Metazoa</taxon>
        <taxon>Chordata</taxon>
        <taxon>Craniata</taxon>
        <taxon>Vertebrata</taxon>
        <taxon>Euteleostomi</taxon>
        <taxon>Actinopterygii</taxon>
        <taxon>Neopterygii</taxon>
        <taxon>Teleostei</taxon>
        <taxon>Neoteleostei</taxon>
        <taxon>Acanthomorphata</taxon>
        <taxon>Carangaria</taxon>
        <taxon>Carangaria incertae sedis</taxon>
        <taxon>Centropomidae</taxon>
        <taxon>Lates</taxon>
    </lineage>
</organism>
<proteinExistence type="predicted"/>
<accession>A0AAD3MFS9</accession>
<evidence type="ECO:0000313" key="2">
    <source>
        <dbReference type="Proteomes" id="UP001279410"/>
    </source>
</evidence>
<sequence>MELCDQQRTRGFDLGITITMKLVTGSYKTGGSLVCTMELMTSVVIAFGSTARACITNPDLPACRFCPVILTLVTNSSCKRLLVPLLDGTEGCQCPQLSQPLWWCTPRSSWSEFTTCSRTVGSHSSRHGNATTPR</sequence>
<keyword evidence="1" id="KW-0645">Protease</keyword>
<dbReference type="Proteomes" id="UP001279410">
    <property type="component" value="Unassembled WGS sequence"/>
</dbReference>
<dbReference type="AlphaFoldDB" id="A0AAD3MFS9"/>
<comment type="caution">
    <text evidence="1">The sequence shown here is derived from an EMBL/GenBank/DDBJ whole genome shotgun (WGS) entry which is preliminary data.</text>
</comment>
<dbReference type="GO" id="GO:0008237">
    <property type="term" value="F:metallopeptidase activity"/>
    <property type="evidence" value="ECO:0007669"/>
    <property type="project" value="UniProtKB-KW"/>
</dbReference>
<keyword evidence="1" id="KW-0482">Metalloprotease</keyword>
<keyword evidence="1" id="KW-0378">Hydrolase</keyword>
<gene>
    <name evidence="1" type="ORF">AKAME5_000554600</name>
</gene>
<reference evidence="1" key="1">
    <citation type="submission" date="2022-08" db="EMBL/GenBank/DDBJ databases">
        <title>Genome sequencing of akame (Lates japonicus).</title>
        <authorList>
            <person name="Hashiguchi Y."/>
            <person name="Takahashi H."/>
        </authorList>
    </citation>
    <scope>NUCLEOTIDE SEQUENCE</scope>
    <source>
        <strain evidence="1">Kochi</strain>
    </source>
</reference>